<dbReference type="HOGENOM" id="CLU_3275343_0_0_6"/>
<protein>
    <submittedName>
        <fullName evidence="1">Uncharacterized protein</fullName>
    </submittedName>
</protein>
<gene>
    <name evidence="1" type="ORF">OU5_4175</name>
</gene>
<organism evidence="1 2">
    <name type="scientific">Pseudomonas mandelii JR-1</name>
    <dbReference type="NCBI Taxonomy" id="1147786"/>
    <lineage>
        <taxon>Bacteria</taxon>
        <taxon>Pseudomonadati</taxon>
        <taxon>Pseudomonadota</taxon>
        <taxon>Gammaproteobacteria</taxon>
        <taxon>Pseudomonadales</taxon>
        <taxon>Pseudomonadaceae</taxon>
        <taxon>Pseudomonas</taxon>
    </lineage>
</organism>
<accession>A0A024EEC8</accession>
<dbReference type="EMBL" id="CP005960">
    <property type="protein sequence ID" value="AHZ71254.1"/>
    <property type="molecule type" value="Genomic_DNA"/>
</dbReference>
<name>A0A024EEC8_9PSED</name>
<dbReference type="AlphaFoldDB" id="A0A024EEC8"/>
<dbReference type="KEGG" id="pman:OU5_4175"/>
<reference evidence="1 2" key="1">
    <citation type="journal article" date="2012" name="J. Bacteriol.">
        <title>Genome sequence of cold-adapted Pseudomonas mandelii strain JR-1.</title>
        <authorList>
            <person name="Jang S.H."/>
            <person name="Kim J."/>
            <person name="Kim J."/>
            <person name="Hong S."/>
            <person name="Lee C."/>
        </authorList>
    </citation>
    <scope>NUCLEOTIDE SEQUENCE [LARGE SCALE GENOMIC DNA]</scope>
    <source>
        <strain evidence="1 2">JR-1</strain>
    </source>
</reference>
<evidence type="ECO:0000313" key="1">
    <source>
        <dbReference type="EMBL" id="AHZ71254.1"/>
    </source>
</evidence>
<evidence type="ECO:0000313" key="2">
    <source>
        <dbReference type="Proteomes" id="UP000026913"/>
    </source>
</evidence>
<proteinExistence type="predicted"/>
<sequence>MHNETLHPILGALQILKLRFVRKTRDYRVVEGAKVSHLAVF</sequence>
<dbReference type="Proteomes" id="UP000026913">
    <property type="component" value="Chromosome"/>
</dbReference>